<dbReference type="Proteomes" id="UP000007752">
    <property type="component" value="Chromosome 2"/>
</dbReference>
<reference evidence="1" key="1">
    <citation type="journal article" date="2005" name="PLoS Biol.">
        <title>The genomes of Oryza sativa: a history of duplications.</title>
        <authorList>
            <person name="Yu J."/>
            <person name="Wang J."/>
            <person name="Lin W."/>
            <person name="Li S."/>
            <person name="Li H."/>
            <person name="Zhou J."/>
            <person name="Ni P."/>
            <person name="Dong W."/>
            <person name="Hu S."/>
            <person name="Zeng C."/>
            <person name="Zhang J."/>
            <person name="Zhang Y."/>
            <person name="Li R."/>
            <person name="Xu Z."/>
            <person name="Li S."/>
            <person name="Li X."/>
            <person name="Zheng H."/>
            <person name="Cong L."/>
            <person name="Lin L."/>
            <person name="Yin J."/>
            <person name="Geng J."/>
            <person name="Li G."/>
            <person name="Shi J."/>
            <person name="Liu J."/>
            <person name="Lv H."/>
            <person name="Li J."/>
            <person name="Wang J."/>
            <person name="Deng Y."/>
            <person name="Ran L."/>
            <person name="Shi X."/>
            <person name="Wang X."/>
            <person name="Wu Q."/>
            <person name="Li C."/>
            <person name="Ren X."/>
            <person name="Wang J."/>
            <person name="Wang X."/>
            <person name="Li D."/>
            <person name="Liu D."/>
            <person name="Zhang X."/>
            <person name="Ji Z."/>
            <person name="Zhao W."/>
            <person name="Sun Y."/>
            <person name="Zhang Z."/>
            <person name="Bao J."/>
            <person name="Han Y."/>
            <person name="Dong L."/>
            <person name="Ji J."/>
            <person name="Chen P."/>
            <person name="Wu S."/>
            <person name="Liu J."/>
            <person name="Xiao Y."/>
            <person name="Bu D."/>
            <person name="Tan J."/>
            <person name="Yang L."/>
            <person name="Ye C."/>
            <person name="Zhang J."/>
            <person name="Xu J."/>
            <person name="Zhou Y."/>
            <person name="Yu Y."/>
            <person name="Zhang B."/>
            <person name="Zhuang S."/>
            <person name="Wei H."/>
            <person name="Liu B."/>
            <person name="Lei M."/>
            <person name="Yu H."/>
            <person name="Li Y."/>
            <person name="Xu H."/>
            <person name="Wei S."/>
            <person name="He X."/>
            <person name="Fang L."/>
            <person name="Zhang Z."/>
            <person name="Zhang Y."/>
            <person name="Huang X."/>
            <person name="Su Z."/>
            <person name="Tong W."/>
            <person name="Li J."/>
            <person name="Tong Z."/>
            <person name="Li S."/>
            <person name="Ye J."/>
            <person name="Wang L."/>
            <person name="Fang L."/>
            <person name="Lei T."/>
            <person name="Chen C."/>
            <person name="Chen H."/>
            <person name="Xu Z."/>
            <person name="Li H."/>
            <person name="Huang H."/>
            <person name="Zhang F."/>
            <person name="Xu H."/>
            <person name="Li N."/>
            <person name="Zhao C."/>
            <person name="Li S."/>
            <person name="Dong L."/>
            <person name="Huang Y."/>
            <person name="Li L."/>
            <person name="Xi Y."/>
            <person name="Qi Q."/>
            <person name="Li W."/>
            <person name="Zhang B."/>
            <person name="Hu W."/>
            <person name="Zhang Y."/>
            <person name="Tian X."/>
            <person name="Jiao Y."/>
            <person name="Liang X."/>
            <person name="Jin J."/>
            <person name="Gao L."/>
            <person name="Zheng W."/>
            <person name="Hao B."/>
            <person name="Liu S."/>
            <person name="Wang W."/>
            <person name="Yuan L."/>
            <person name="Cao M."/>
            <person name="McDermott J."/>
            <person name="Samudrala R."/>
            <person name="Wang J."/>
            <person name="Wong G.K."/>
            <person name="Yang H."/>
        </authorList>
    </citation>
    <scope>NUCLEOTIDE SEQUENCE [LARGE SCALE GENOMIC DNA]</scope>
</reference>
<accession>B9F061</accession>
<sequence>MKLNLTRRWVHDARRIRPRLKEFISDQTYTCGSSRIDEARICVALKREDQYREDLTTTGRLKLWKTHLGRGVLQLVFDRPRIGCTAQGVALLRDGHVESKQDAVFVQWCHRPLSNAWRSKQATDFIRGELIYPYNGRDGMS</sequence>
<evidence type="ECO:0000313" key="1">
    <source>
        <dbReference type="EMBL" id="EEE57053.1"/>
    </source>
</evidence>
<proteinExistence type="predicted"/>
<organism evidence="1">
    <name type="scientific">Oryza sativa subsp. japonica</name>
    <name type="common">Rice</name>
    <dbReference type="NCBI Taxonomy" id="39947"/>
    <lineage>
        <taxon>Eukaryota</taxon>
        <taxon>Viridiplantae</taxon>
        <taxon>Streptophyta</taxon>
        <taxon>Embryophyta</taxon>
        <taxon>Tracheophyta</taxon>
        <taxon>Spermatophyta</taxon>
        <taxon>Magnoliopsida</taxon>
        <taxon>Liliopsida</taxon>
        <taxon>Poales</taxon>
        <taxon>Poaceae</taxon>
        <taxon>BOP clade</taxon>
        <taxon>Oryzoideae</taxon>
        <taxon>Oryzeae</taxon>
        <taxon>Oryzinae</taxon>
        <taxon>Oryza</taxon>
        <taxon>Oryza sativa</taxon>
    </lineage>
</organism>
<gene>
    <name evidence="1" type="ORF">OsJ_06850</name>
</gene>
<dbReference type="AlphaFoldDB" id="B9F061"/>
<reference evidence="1" key="2">
    <citation type="submission" date="2008-12" db="EMBL/GenBank/DDBJ databases">
        <title>Improved gene annotation of the rice (Oryza sativa) genomes.</title>
        <authorList>
            <person name="Wang J."/>
            <person name="Li R."/>
            <person name="Fan W."/>
            <person name="Huang Q."/>
            <person name="Zhang J."/>
            <person name="Zhou Y."/>
            <person name="Hu Y."/>
            <person name="Zi S."/>
            <person name="Li J."/>
            <person name="Ni P."/>
            <person name="Zheng H."/>
            <person name="Zhang Y."/>
            <person name="Zhao M."/>
            <person name="Hao Q."/>
            <person name="McDermott J."/>
            <person name="Samudrala R."/>
            <person name="Kristiansen K."/>
            <person name="Wong G.K.-S."/>
        </authorList>
    </citation>
    <scope>NUCLEOTIDE SEQUENCE</scope>
</reference>
<name>B9F061_ORYSJ</name>
<dbReference type="EMBL" id="CM000139">
    <property type="protein sequence ID" value="EEE57053.1"/>
    <property type="molecule type" value="Genomic_DNA"/>
</dbReference>
<protein>
    <submittedName>
        <fullName evidence="1">Uncharacterized protein</fullName>
    </submittedName>
</protein>